<protein>
    <submittedName>
        <fullName evidence="1">Uncharacterized protein</fullName>
    </submittedName>
</protein>
<dbReference type="OrthoDB" id="100535at2759"/>
<accession>A0A225V479</accession>
<evidence type="ECO:0000313" key="2">
    <source>
        <dbReference type="Proteomes" id="UP000198211"/>
    </source>
</evidence>
<organism evidence="1 2">
    <name type="scientific">Phytophthora megakarya</name>
    <dbReference type="NCBI Taxonomy" id="4795"/>
    <lineage>
        <taxon>Eukaryota</taxon>
        <taxon>Sar</taxon>
        <taxon>Stramenopiles</taxon>
        <taxon>Oomycota</taxon>
        <taxon>Peronosporomycetes</taxon>
        <taxon>Peronosporales</taxon>
        <taxon>Peronosporaceae</taxon>
        <taxon>Phytophthora</taxon>
    </lineage>
</organism>
<proteinExistence type="predicted"/>
<gene>
    <name evidence="1" type="ORF">PHMEG_00029155</name>
</gene>
<dbReference type="EMBL" id="NBNE01008171">
    <property type="protein sequence ID" value="OWY99788.1"/>
    <property type="molecule type" value="Genomic_DNA"/>
</dbReference>
<keyword evidence="2" id="KW-1185">Reference proteome</keyword>
<sequence length="513" mass="57282">MLQQLQAKVCAQMDKTSQFPPENSVSGLDAMLKDLFERPEVLYGLVQWLDNKGDCKKAKVLVEELRVDIQTGEGNDARTTMNKLLPLYMKALKVREICGNKVPTASPGGKSSDKKLLGFLIQGCMRPFLEKLCTMYVDIADNGDAYTADKSEDFREIAKRLKSALFVFMNIGNFASHTRGKLSFCQQVGLCGAVAAMAETLPLIFQTCQAVKTGRATKLKGSSMETLLQIDIVPYYKKYLSDGSSKKIEKYASILTHMDMTPKARLCMQGTLCSRDDCVEAHSIVEALRFNPLPLVLKCPVPEACRNDIMHKNKLCLFNHGNFKGGGALRWAKKSVCWNLAGCTNAECLRSHSLAEVCWFNPSFRTEACPQGVNCQWKQNCTNFHEEYYHTKRSSDQNEFIGVAEPILFLERTLKALQKAPVSSPEKSVSTKSGYSALRMLMISLPGSIKYYKRKLQSLQMSDSERAKYSRVLNHMQAVAKARICMKGDQCKQDGGAKRCCESHDITEALPSP</sequence>
<evidence type="ECO:0000313" key="1">
    <source>
        <dbReference type="EMBL" id="OWY99788.1"/>
    </source>
</evidence>
<comment type="caution">
    <text evidence="1">The sequence shown here is derived from an EMBL/GenBank/DDBJ whole genome shotgun (WGS) entry which is preliminary data.</text>
</comment>
<name>A0A225V479_9STRA</name>
<dbReference type="Proteomes" id="UP000198211">
    <property type="component" value="Unassembled WGS sequence"/>
</dbReference>
<reference evidence="2" key="1">
    <citation type="submission" date="2017-03" db="EMBL/GenBank/DDBJ databases">
        <title>Phytopthora megakarya and P. palmivora, two closely related causual agents of cacao black pod achieved similar genome size and gene model numbers by different mechanisms.</title>
        <authorList>
            <person name="Ali S."/>
            <person name="Shao J."/>
            <person name="Larry D.J."/>
            <person name="Kronmiller B."/>
            <person name="Shen D."/>
            <person name="Strem M.D."/>
            <person name="Melnick R.L."/>
            <person name="Guiltinan M.J."/>
            <person name="Tyler B.M."/>
            <person name="Meinhardt L.W."/>
            <person name="Bailey B.A."/>
        </authorList>
    </citation>
    <scope>NUCLEOTIDE SEQUENCE [LARGE SCALE GENOMIC DNA]</scope>
    <source>
        <strain evidence="2">zdho120</strain>
    </source>
</reference>
<dbReference type="STRING" id="4795.A0A225V479"/>
<dbReference type="AlphaFoldDB" id="A0A225V479"/>